<sequence length="451" mass="51103">MTSTEAQHTHVINAGDVYQYSETLQKMGIIVLNDKVLDEATRLSDETERIIVAKKTAQLIAYAYLYDGPSFKKSAQEMFIFHQVIFELKALLEKITSLTPEEEFHRCVISACSCAAEAQLYNLRKYLPPMASISISQESITKILEMSLVSLVKAEQALQKIKTDLPVSPFTSAEITENKGPFNVIKFAAFEPLELMSEFMVNTNAQFQSRIQYFQVHCMDLMGVTHVKSVIDNSLVHDKKNFLSLGRRGRYNAQQKLWRSATLDLLYAAEYSYPGYIGTSDFYFDAASCLGRHLLKNIDPKQDELDHDKVDFLNVVKKYVDEKFVDGQSVMATYSTDNEEGAAALLQNDMFLIDKIEQLLELGEWAQRNTKTSMHMVKNINESNPTKTQLEQLVQGFRQSHCANCGKEASKRCGACQAVYYCDSNCSKQHWAQHKALCGKVNVKKYTVVSK</sequence>
<evidence type="ECO:0000256" key="4">
    <source>
        <dbReference type="PROSITE-ProRule" id="PRU00134"/>
    </source>
</evidence>
<organism evidence="6 7">
    <name type="scientific">Acrasis kona</name>
    <dbReference type="NCBI Taxonomy" id="1008807"/>
    <lineage>
        <taxon>Eukaryota</taxon>
        <taxon>Discoba</taxon>
        <taxon>Heterolobosea</taxon>
        <taxon>Tetramitia</taxon>
        <taxon>Eutetramitia</taxon>
        <taxon>Acrasidae</taxon>
        <taxon>Acrasis</taxon>
    </lineage>
</organism>
<keyword evidence="7" id="KW-1185">Reference proteome</keyword>
<dbReference type="EMBL" id="JAOPGA020000734">
    <property type="protein sequence ID" value="KAL0481172.1"/>
    <property type="molecule type" value="Genomic_DNA"/>
</dbReference>
<name>A0AAW2YUS5_9EUKA</name>
<keyword evidence="2 4" id="KW-0863">Zinc-finger</keyword>
<proteinExistence type="predicted"/>
<dbReference type="Pfam" id="PF01753">
    <property type="entry name" value="zf-MYND"/>
    <property type="match status" value="1"/>
</dbReference>
<dbReference type="PROSITE" id="PS50865">
    <property type="entry name" value="ZF_MYND_2"/>
    <property type="match status" value="1"/>
</dbReference>
<evidence type="ECO:0000256" key="2">
    <source>
        <dbReference type="ARBA" id="ARBA00022771"/>
    </source>
</evidence>
<accession>A0AAW2YUS5</accession>
<feature type="domain" description="MYND-type" evidence="5">
    <location>
        <begin position="402"/>
        <end position="438"/>
    </location>
</feature>
<dbReference type="GO" id="GO:0008270">
    <property type="term" value="F:zinc ion binding"/>
    <property type="evidence" value="ECO:0007669"/>
    <property type="project" value="UniProtKB-KW"/>
</dbReference>
<evidence type="ECO:0000259" key="5">
    <source>
        <dbReference type="PROSITE" id="PS50865"/>
    </source>
</evidence>
<evidence type="ECO:0000256" key="3">
    <source>
        <dbReference type="ARBA" id="ARBA00022833"/>
    </source>
</evidence>
<dbReference type="AlphaFoldDB" id="A0AAW2YUS5"/>
<keyword evidence="1" id="KW-0479">Metal-binding</keyword>
<dbReference type="SUPFAM" id="SSF144232">
    <property type="entry name" value="HIT/MYND zinc finger-like"/>
    <property type="match status" value="1"/>
</dbReference>
<evidence type="ECO:0000256" key="1">
    <source>
        <dbReference type="ARBA" id="ARBA00022723"/>
    </source>
</evidence>
<dbReference type="Gene3D" id="6.10.140.2220">
    <property type="match status" value="1"/>
</dbReference>
<keyword evidence="3" id="KW-0862">Zinc</keyword>
<gene>
    <name evidence="6" type="ORF">AKO1_012605</name>
</gene>
<evidence type="ECO:0000313" key="7">
    <source>
        <dbReference type="Proteomes" id="UP001431209"/>
    </source>
</evidence>
<comment type="caution">
    <text evidence="6">The sequence shown here is derived from an EMBL/GenBank/DDBJ whole genome shotgun (WGS) entry which is preliminary data.</text>
</comment>
<reference evidence="6 7" key="1">
    <citation type="submission" date="2024-03" db="EMBL/GenBank/DDBJ databases">
        <title>The Acrasis kona genome and developmental transcriptomes reveal deep origins of eukaryotic multicellular pathways.</title>
        <authorList>
            <person name="Sheikh S."/>
            <person name="Fu C.-J."/>
            <person name="Brown M.W."/>
            <person name="Baldauf S.L."/>
        </authorList>
    </citation>
    <scope>NUCLEOTIDE SEQUENCE [LARGE SCALE GENOMIC DNA]</scope>
    <source>
        <strain evidence="6 7">ATCC MYA-3509</strain>
    </source>
</reference>
<dbReference type="InterPro" id="IPR002893">
    <property type="entry name" value="Znf_MYND"/>
</dbReference>
<evidence type="ECO:0000313" key="6">
    <source>
        <dbReference type="EMBL" id="KAL0481172.1"/>
    </source>
</evidence>
<protein>
    <recommendedName>
        <fullName evidence="5">MYND-type domain-containing protein</fullName>
    </recommendedName>
</protein>
<dbReference type="Proteomes" id="UP001431209">
    <property type="component" value="Unassembled WGS sequence"/>
</dbReference>